<evidence type="ECO:0000313" key="3">
    <source>
        <dbReference type="WBParaSite" id="Hba_01992"/>
    </source>
</evidence>
<evidence type="ECO:0000256" key="1">
    <source>
        <dbReference type="SAM" id="Phobius"/>
    </source>
</evidence>
<keyword evidence="2" id="KW-1185">Reference proteome</keyword>
<name>A0A1I7WBD1_HETBA</name>
<accession>A0A1I7WBD1</accession>
<keyword evidence="1" id="KW-0812">Transmembrane</keyword>
<organism evidence="2 3">
    <name type="scientific">Heterorhabditis bacteriophora</name>
    <name type="common">Entomopathogenic nematode worm</name>
    <dbReference type="NCBI Taxonomy" id="37862"/>
    <lineage>
        <taxon>Eukaryota</taxon>
        <taxon>Metazoa</taxon>
        <taxon>Ecdysozoa</taxon>
        <taxon>Nematoda</taxon>
        <taxon>Chromadorea</taxon>
        <taxon>Rhabditida</taxon>
        <taxon>Rhabditina</taxon>
        <taxon>Rhabditomorpha</taxon>
        <taxon>Strongyloidea</taxon>
        <taxon>Heterorhabditidae</taxon>
        <taxon>Heterorhabditis</taxon>
    </lineage>
</organism>
<dbReference type="WBParaSite" id="Hba_01992">
    <property type="protein sequence ID" value="Hba_01992"/>
    <property type="gene ID" value="Hba_01992"/>
</dbReference>
<sequence>MPRRQMNHYYNDFKTVPEDKDNFTFDVLLSDLLLIYCVVNIIIVVALINPC</sequence>
<reference evidence="3" key="1">
    <citation type="submission" date="2016-11" db="UniProtKB">
        <authorList>
            <consortium name="WormBaseParasite"/>
        </authorList>
    </citation>
    <scope>IDENTIFICATION</scope>
</reference>
<evidence type="ECO:0000313" key="2">
    <source>
        <dbReference type="Proteomes" id="UP000095283"/>
    </source>
</evidence>
<keyword evidence="1" id="KW-0472">Membrane</keyword>
<keyword evidence="1" id="KW-1133">Transmembrane helix</keyword>
<protein>
    <submittedName>
        <fullName evidence="3">Neur_chan_LBD domain-containing protein</fullName>
    </submittedName>
</protein>
<feature type="transmembrane region" description="Helical" evidence="1">
    <location>
        <begin position="27"/>
        <end position="48"/>
    </location>
</feature>
<proteinExistence type="predicted"/>
<dbReference type="AlphaFoldDB" id="A0A1I7WBD1"/>
<dbReference type="Proteomes" id="UP000095283">
    <property type="component" value="Unplaced"/>
</dbReference>